<sequence length="445" mass="48193">MKAVLLSTFAALASLRTISAANAPFYTWPNAHSTSQTDKPEVLTHAEVRLSLASRLGLSQFHSIGAGVNIYKLQRVAGSQRRLWTDKDEVDGNILVTIGGVAKPAEFWSETSTFEVEDSPSFSDVGSLIKRLESQAENVMANDAKTLYSNSNGGFVDVVSPHTNSGIDLVPNLSKWSLFESAIGETDASRFKSNAPSDVDFFEEYMVLKSLVDKTIEQVIAEKATLFVQIGSLDTIARKEGVNSQKHKIASTLMSKILKDVIKATASYPSIVGLIPPVSKTGKRSENVELVGEFDISLVKRKEAPLAPTHSPKFTVDDKSNANPLQRDKNTIARPKPGCFESRDVCGNATNACNGRGQCIKSTTQSNCWSCMCTPTVVKVGGLNKTTYWGGNACQKKDVSVPFLLFTSFAIALTLAIMWTINKMLAMGDEELPGELSAGVAIVRK</sequence>
<dbReference type="Proteomes" id="UP000015100">
    <property type="component" value="Unassembled WGS sequence"/>
</dbReference>
<keyword evidence="3" id="KW-0732">Signal</keyword>
<dbReference type="Pfam" id="PF21656">
    <property type="entry name" value="DUF6859"/>
    <property type="match status" value="1"/>
</dbReference>
<dbReference type="PANTHER" id="PTHR36853">
    <property type="entry name" value="EXPRESSED PROTEIN"/>
    <property type="match status" value="1"/>
</dbReference>
<evidence type="ECO:0000256" key="1">
    <source>
        <dbReference type="SAM" id="MobiDB-lite"/>
    </source>
</evidence>
<keyword evidence="2" id="KW-0472">Membrane</keyword>
<feature type="domain" description="Vacuolar sorting protein Vps3844 C-terminal" evidence="4">
    <location>
        <begin position="339"/>
        <end position="438"/>
    </location>
</feature>
<keyword evidence="2" id="KW-1133">Transmembrane helix</keyword>
<dbReference type="OrthoDB" id="5583277at2759"/>
<proteinExistence type="predicted"/>
<protein>
    <submittedName>
        <fullName evidence="6">Uncharacterized protein</fullName>
    </submittedName>
</protein>
<dbReference type="Pfam" id="PF12955">
    <property type="entry name" value="Vps3844_C"/>
    <property type="match status" value="1"/>
</dbReference>
<dbReference type="PANTHER" id="PTHR36853:SF1">
    <property type="entry name" value="DUF3844 DOMAIN-CONTAINING PROTEIN"/>
    <property type="match status" value="1"/>
</dbReference>
<keyword evidence="2" id="KW-0812">Transmembrane</keyword>
<dbReference type="InterPro" id="IPR024382">
    <property type="entry name" value="Vps3844_C"/>
</dbReference>
<evidence type="ECO:0000313" key="7">
    <source>
        <dbReference type="Proteomes" id="UP000015100"/>
    </source>
</evidence>
<evidence type="ECO:0000259" key="5">
    <source>
        <dbReference type="Pfam" id="PF21656"/>
    </source>
</evidence>
<dbReference type="GO" id="GO:0005783">
    <property type="term" value="C:endoplasmic reticulum"/>
    <property type="evidence" value="ECO:0007669"/>
    <property type="project" value="TreeGrafter"/>
</dbReference>
<dbReference type="HOGENOM" id="CLU_054960_0_0_1"/>
<dbReference type="InterPro" id="IPR053065">
    <property type="entry name" value="Archenteron_Induction-Rel"/>
</dbReference>
<dbReference type="EMBL" id="AQGS01000308">
    <property type="protein sequence ID" value="EPS40561.1"/>
    <property type="molecule type" value="Genomic_DNA"/>
</dbReference>
<dbReference type="OMA" id="KTTKWAG"/>
<gene>
    <name evidence="6" type="ORF">H072_5559</name>
</gene>
<comment type="caution">
    <text evidence="6">The sequence shown here is derived from an EMBL/GenBank/DDBJ whole genome shotgun (WGS) entry which is preliminary data.</text>
</comment>
<feature type="region of interest" description="Disordered" evidence="1">
    <location>
        <begin position="309"/>
        <end position="328"/>
    </location>
</feature>
<feature type="chain" id="PRO_5004547778" evidence="3">
    <location>
        <begin position="21"/>
        <end position="445"/>
    </location>
</feature>
<name>S8AHB7_DACHA</name>
<dbReference type="STRING" id="1284197.S8AHB7"/>
<dbReference type="eggNOG" id="ENOG502S64Q">
    <property type="taxonomic scope" value="Eukaryota"/>
</dbReference>
<keyword evidence="7" id="KW-1185">Reference proteome</keyword>
<feature type="signal peptide" evidence="3">
    <location>
        <begin position="1"/>
        <end position="20"/>
    </location>
</feature>
<reference evidence="7" key="2">
    <citation type="submission" date="2013-04" db="EMBL/GenBank/DDBJ databases">
        <title>Genomic mechanisms accounting for the adaptation to parasitism in nematode-trapping fungi.</title>
        <authorList>
            <person name="Ahren D.G."/>
        </authorList>
    </citation>
    <scope>NUCLEOTIDE SEQUENCE [LARGE SCALE GENOMIC DNA]</scope>
    <source>
        <strain evidence="7">CBS 200.50</strain>
    </source>
</reference>
<reference evidence="6 7" key="1">
    <citation type="journal article" date="2013" name="PLoS Genet.">
        <title>Genomic mechanisms accounting for the adaptation to parasitism in nematode-trapping fungi.</title>
        <authorList>
            <person name="Meerupati T."/>
            <person name="Andersson K.M."/>
            <person name="Friman E."/>
            <person name="Kumar D."/>
            <person name="Tunlid A."/>
            <person name="Ahren D."/>
        </authorList>
    </citation>
    <scope>NUCLEOTIDE SEQUENCE [LARGE SCALE GENOMIC DNA]</scope>
    <source>
        <strain evidence="6 7">CBS 200.50</strain>
    </source>
</reference>
<feature type="transmembrane region" description="Helical" evidence="2">
    <location>
        <begin position="401"/>
        <end position="421"/>
    </location>
</feature>
<feature type="domain" description="Vacuolar sorting protein Vps3844 N-terminal" evidence="5">
    <location>
        <begin position="41"/>
        <end position="135"/>
    </location>
</feature>
<evidence type="ECO:0000313" key="6">
    <source>
        <dbReference type="EMBL" id="EPS40561.1"/>
    </source>
</evidence>
<evidence type="ECO:0000256" key="2">
    <source>
        <dbReference type="SAM" id="Phobius"/>
    </source>
</evidence>
<organism evidence="6 7">
    <name type="scientific">Dactylellina haptotyla (strain CBS 200.50)</name>
    <name type="common">Nematode-trapping fungus</name>
    <name type="synonym">Monacrosporium haptotylum</name>
    <dbReference type="NCBI Taxonomy" id="1284197"/>
    <lineage>
        <taxon>Eukaryota</taxon>
        <taxon>Fungi</taxon>
        <taxon>Dikarya</taxon>
        <taxon>Ascomycota</taxon>
        <taxon>Pezizomycotina</taxon>
        <taxon>Orbiliomycetes</taxon>
        <taxon>Orbiliales</taxon>
        <taxon>Orbiliaceae</taxon>
        <taxon>Dactylellina</taxon>
    </lineage>
</organism>
<dbReference type="AlphaFoldDB" id="S8AHB7"/>
<evidence type="ECO:0000256" key="3">
    <source>
        <dbReference type="SAM" id="SignalP"/>
    </source>
</evidence>
<dbReference type="InterPro" id="IPR049205">
    <property type="entry name" value="Vps3844_N"/>
</dbReference>
<feature type="compositionally biased region" description="Basic and acidic residues" evidence="1">
    <location>
        <begin position="315"/>
        <end position="328"/>
    </location>
</feature>
<evidence type="ECO:0000259" key="4">
    <source>
        <dbReference type="Pfam" id="PF12955"/>
    </source>
</evidence>
<accession>S8AHB7</accession>